<dbReference type="GO" id="GO:0005544">
    <property type="term" value="F:calcium-dependent phospholipid binding"/>
    <property type="evidence" value="ECO:0007669"/>
    <property type="project" value="InterPro"/>
</dbReference>
<dbReference type="InterPro" id="IPR001464">
    <property type="entry name" value="Annexin"/>
</dbReference>
<comment type="similarity">
    <text evidence="1">Belongs to the annexin family.</text>
</comment>
<proteinExistence type="inferred from homology"/>
<dbReference type="GO" id="GO:0005886">
    <property type="term" value="C:plasma membrane"/>
    <property type="evidence" value="ECO:0007669"/>
    <property type="project" value="TreeGrafter"/>
</dbReference>
<name>K3WZ28_GLOUD</name>
<evidence type="ECO:0000313" key="5">
    <source>
        <dbReference type="Proteomes" id="UP000019132"/>
    </source>
</evidence>
<keyword evidence="3" id="KW-0041">Annexin</keyword>
<dbReference type="EMBL" id="GL376623">
    <property type="status" value="NOT_ANNOTATED_CDS"/>
    <property type="molecule type" value="Genomic_DNA"/>
</dbReference>
<dbReference type="PANTHER" id="PTHR10502:SF102">
    <property type="entry name" value="ANNEXIN B11"/>
    <property type="match status" value="1"/>
</dbReference>
<dbReference type="HOGENOM" id="CLU_025300_0_3_1"/>
<reference evidence="5" key="2">
    <citation type="submission" date="2010-04" db="EMBL/GenBank/DDBJ databases">
        <authorList>
            <person name="Buell R."/>
            <person name="Hamilton J."/>
            <person name="Hostetler J."/>
        </authorList>
    </citation>
    <scope>NUCLEOTIDE SEQUENCE [LARGE SCALE GENOMIC DNA]</scope>
    <source>
        <strain evidence="5">DAOM:BR144</strain>
    </source>
</reference>
<dbReference type="Gene3D" id="1.10.220.10">
    <property type="entry name" value="Annexin"/>
    <property type="match status" value="4"/>
</dbReference>
<dbReference type="GO" id="GO:0005509">
    <property type="term" value="F:calcium ion binding"/>
    <property type="evidence" value="ECO:0007669"/>
    <property type="project" value="InterPro"/>
</dbReference>
<dbReference type="Proteomes" id="UP000019132">
    <property type="component" value="Unassembled WGS sequence"/>
</dbReference>
<evidence type="ECO:0008006" key="6">
    <source>
        <dbReference type="Google" id="ProtNLM"/>
    </source>
</evidence>
<accession>K3WZ28</accession>
<dbReference type="GO" id="GO:0005737">
    <property type="term" value="C:cytoplasm"/>
    <property type="evidence" value="ECO:0007669"/>
    <property type="project" value="TreeGrafter"/>
</dbReference>
<evidence type="ECO:0000256" key="1">
    <source>
        <dbReference type="ARBA" id="ARBA00007831"/>
    </source>
</evidence>
<dbReference type="InterPro" id="IPR037104">
    <property type="entry name" value="Annexin_sf"/>
</dbReference>
<dbReference type="eggNOG" id="KOG0819">
    <property type="taxonomic scope" value="Eukaryota"/>
</dbReference>
<dbReference type="InterPro" id="IPR018502">
    <property type="entry name" value="Annexin_repeat"/>
</dbReference>
<dbReference type="SMART" id="SM00335">
    <property type="entry name" value="ANX"/>
    <property type="match status" value="4"/>
</dbReference>
<dbReference type="EnsemblProtists" id="PYU1_T010227">
    <property type="protein sequence ID" value="PYU1_T010227"/>
    <property type="gene ID" value="PYU1_G010207"/>
</dbReference>
<dbReference type="PROSITE" id="PS51897">
    <property type="entry name" value="ANNEXIN_2"/>
    <property type="match status" value="4"/>
</dbReference>
<dbReference type="InParanoid" id="K3WZ28"/>
<evidence type="ECO:0000256" key="2">
    <source>
        <dbReference type="ARBA" id="ARBA00022737"/>
    </source>
</evidence>
<dbReference type="PRINTS" id="PR00196">
    <property type="entry name" value="ANNEXIN"/>
</dbReference>
<reference evidence="4" key="3">
    <citation type="submission" date="2015-02" db="UniProtKB">
        <authorList>
            <consortium name="EnsemblProtists"/>
        </authorList>
    </citation>
    <scope>IDENTIFICATION</scope>
    <source>
        <strain evidence="4">DAOM BR144</strain>
    </source>
</reference>
<evidence type="ECO:0000256" key="3">
    <source>
        <dbReference type="ARBA" id="ARBA00023216"/>
    </source>
</evidence>
<dbReference type="OMA" id="ASNWVIM"/>
<keyword evidence="5" id="KW-1185">Reference proteome</keyword>
<protein>
    <recommendedName>
        <fullName evidence="6">Annexin</fullName>
    </recommendedName>
</protein>
<dbReference type="PANTHER" id="PTHR10502">
    <property type="entry name" value="ANNEXIN"/>
    <property type="match status" value="1"/>
</dbReference>
<dbReference type="STRING" id="431595.K3WZ28"/>
<keyword evidence="2" id="KW-0677">Repeat</keyword>
<reference evidence="5" key="1">
    <citation type="journal article" date="2010" name="Genome Biol.">
        <title>Genome sequence of the necrotrophic plant pathogen Pythium ultimum reveals original pathogenicity mechanisms and effector repertoire.</title>
        <authorList>
            <person name="Levesque C.A."/>
            <person name="Brouwer H."/>
            <person name="Cano L."/>
            <person name="Hamilton J.P."/>
            <person name="Holt C."/>
            <person name="Huitema E."/>
            <person name="Raffaele S."/>
            <person name="Robideau G.P."/>
            <person name="Thines M."/>
            <person name="Win J."/>
            <person name="Zerillo M.M."/>
            <person name="Beakes G.W."/>
            <person name="Boore J.L."/>
            <person name="Busam D."/>
            <person name="Dumas B."/>
            <person name="Ferriera S."/>
            <person name="Fuerstenberg S.I."/>
            <person name="Gachon C.M."/>
            <person name="Gaulin E."/>
            <person name="Govers F."/>
            <person name="Grenville-Briggs L."/>
            <person name="Horner N."/>
            <person name="Hostetler J."/>
            <person name="Jiang R.H."/>
            <person name="Johnson J."/>
            <person name="Krajaejun T."/>
            <person name="Lin H."/>
            <person name="Meijer H.J."/>
            <person name="Moore B."/>
            <person name="Morris P."/>
            <person name="Phuntmart V."/>
            <person name="Puiu D."/>
            <person name="Shetty J."/>
            <person name="Stajich J.E."/>
            <person name="Tripathy S."/>
            <person name="Wawra S."/>
            <person name="van West P."/>
            <person name="Whitty B.R."/>
            <person name="Coutinho P.M."/>
            <person name="Henrissat B."/>
            <person name="Martin F."/>
            <person name="Thomas P.D."/>
            <person name="Tyler B.M."/>
            <person name="De Vries R.P."/>
            <person name="Kamoun S."/>
            <person name="Yandell M."/>
            <person name="Tisserat N."/>
            <person name="Buell C.R."/>
        </authorList>
    </citation>
    <scope>NUCLEOTIDE SEQUENCE</scope>
    <source>
        <strain evidence="5">DAOM:BR144</strain>
    </source>
</reference>
<dbReference type="SUPFAM" id="SSF47874">
    <property type="entry name" value="Annexin"/>
    <property type="match status" value="1"/>
</dbReference>
<evidence type="ECO:0000313" key="4">
    <source>
        <dbReference type="EnsemblProtists" id="PYU1_T010227"/>
    </source>
</evidence>
<dbReference type="Pfam" id="PF00191">
    <property type="entry name" value="Annexin"/>
    <property type="match status" value="4"/>
</dbReference>
<dbReference type="GO" id="GO:0001786">
    <property type="term" value="F:phosphatidylserine binding"/>
    <property type="evidence" value="ECO:0007669"/>
    <property type="project" value="TreeGrafter"/>
</dbReference>
<dbReference type="AlphaFoldDB" id="K3WZ28"/>
<dbReference type="VEuPathDB" id="FungiDB:PYU1_G010207"/>
<organism evidence="4 5">
    <name type="scientific">Globisporangium ultimum (strain ATCC 200006 / CBS 805.95 / DAOM BR144)</name>
    <name type="common">Pythium ultimum</name>
    <dbReference type="NCBI Taxonomy" id="431595"/>
    <lineage>
        <taxon>Eukaryota</taxon>
        <taxon>Sar</taxon>
        <taxon>Stramenopiles</taxon>
        <taxon>Oomycota</taxon>
        <taxon>Peronosporomycetes</taxon>
        <taxon>Pythiales</taxon>
        <taxon>Pythiaceae</taxon>
        <taxon>Globisporangium</taxon>
    </lineage>
</organism>
<sequence>MLRIYDPKSINVYRHPPSSYPPAIDEACDAIRTACKGLGTDEAELIKVLTSVSPFERELIAYRYKEKHDEELAGLLKSETSGDFGFLLQLISAPLVEAEAFVIHQACKGLGTTERYLYPVLLGRSNDELFELKRTFFDKYNEDLSVLMDSELGGDFKKVILAAVQGTQVDFNTEFHTKERAEQDAEGLYNAGQGKWGTDEETFIKILFSSPPHYIELLNDVYCQKYGNGIVIAIEKEFGGDAKRALLFYVRLCLDPFALLAEHFESTMKGLGTDEKGLSAAVVRYQPWLREIGEAFEAHYNRSLTERIHGETSGDYRALLLALFDAPTHCASAE</sequence>